<dbReference type="AlphaFoldDB" id="N1WJI9"/>
<reference evidence="1" key="1">
    <citation type="submission" date="2013-03" db="EMBL/GenBank/DDBJ databases">
        <authorList>
            <person name="Harkins D.M."/>
            <person name="Durkin A.S."/>
            <person name="Brinkac L.M."/>
            <person name="Haft D.H."/>
            <person name="Selengut J.D."/>
            <person name="Sanka R."/>
            <person name="DePew J."/>
            <person name="Purushe J."/>
            <person name="Hartskeerl R.A."/>
            <person name="Ahmed A."/>
            <person name="van der Linden H."/>
            <person name="Goris M.G.A."/>
            <person name="Vinetz J.M."/>
            <person name="Sutton G.G."/>
            <person name="Nierman W.C."/>
            <person name="Fouts D.E."/>
        </authorList>
    </citation>
    <scope>NUCLEOTIDE SEQUENCE [LARGE SCALE GENOMIC DNA]</scope>
    <source>
        <strain evidence="1">ICFT</strain>
    </source>
</reference>
<protein>
    <submittedName>
        <fullName evidence="1">Uncharacterized protein</fullName>
    </submittedName>
</protein>
<accession>N1WJI9</accession>
<keyword evidence="2" id="KW-1185">Reference proteome</keyword>
<dbReference type="Proteomes" id="UP000012313">
    <property type="component" value="Unassembled WGS sequence"/>
</dbReference>
<evidence type="ECO:0000313" key="1">
    <source>
        <dbReference type="EMBL" id="EMY75958.1"/>
    </source>
</evidence>
<comment type="caution">
    <text evidence="1">The sequence shown here is derived from an EMBL/GenBank/DDBJ whole genome shotgun (WGS) entry which is preliminary data.</text>
</comment>
<dbReference type="EMBL" id="AOHC02000058">
    <property type="protein sequence ID" value="EMY75958.1"/>
    <property type="molecule type" value="Genomic_DNA"/>
</dbReference>
<organism evidence="1 2">
    <name type="scientific">Leptospira weilii serovar Ranarum str. ICFT</name>
    <dbReference type="NCBI Taxonomy" id="1218598"/>
    <lineage>
        <taxon>Bacteria</taxon>
        <taxon>Pseudomonadati</taxon>
        <taxon>Spirochaetota</taxon>
        <taxon>Spirochaetia</taxon>
        <taxon>Leptospirales</taxon>
        <taxon>Leptospiraceae</taxon>
        <taxon>Leptospira</taxon>
    </lineage>
</organism>
<sequence>MNARVPAITAFYKKILSHKKSNGWQHRSRVGPDEFVFSGFCNVE</sequence>
<name>N1WJI9_9LEPT</name>
<dbReference type="STRING" id="1218598.LEP1GSC060_3583"/>
<gene>
    <name evidence="1" type="ORF">LEP1GSC060_3583</name>
</gene>
<evidence type="ECO:0000313" key="2">
    <source>
        <dbReference type="Proteomes" id="UP000012313"/>
    </source>
</evidence>
<proteinExistence type="predicted"/>